<reference evidence="4 5" key="2">
    <citation type="submission" date="2020-03" db="EMBL/GenBank/DDBJ databases">
        <title>Rahnella aceri sp. nov., isoated from traditional Jeju Makgeolli.</title>
        <authorList>
            <person name="Kim I.S."/>
            <person name="Jeon D."/>
        </authorList>
    </citation>
    <scope>NUCLEOTIDE SEQUENCE [LARGE SCALE GENOMIC DNA]</scope>
    <source>
        <strain evidence="4 5">Lac-M11</strain>
    </source>
</reference>
<evidence type="ECO:0000256" key="3">
    <source>
        <dbReference type="SAM" id="SignalP"/>
    </source>
</evidence>
<sequence>MPGLFQRRVFSILLPLAFCASTQAQTVVKIATIANGDMTIMQQMSGEFEKSHPDIRLEWHVMDDGELRKQVLSDMNSGQANFDVITVGTYEAPLWGKKGWLQPLNNLPADYNVDDLLKPIRSALSWQGTLYALPFYGESSMTYYRKDLFAKKNLTMPKNPSWDEVKAFAAQLTDKSQGVYGLCLRGLAGWGDNVAFITTMANAYGAEWFDENWHPRLDSDEWRAVLTDYVQMMHDYGPPDGTSNSFGQNLKLFAQGKCAMWIDSTVAAGMVINPQISPVADSAGFAPAPTALSSNGSHWLWAWALAVPQRASHKDEAQQFITWATSQAYIQDVAKTVGWGAIPPGSRYSSYAQVKYQKLAPYADGVKQAVETATPEQPTLYPVPYQGVQYVSIPGFDQMGDAVGRNISDLLEGKKTLDETLSANQQAVTTIYAETSQGN</sequence>
<dbReference type="GO" id="GO:0030313">
    <property type="term" value="C:cell envelope"/>
    <property type="evidence" value="ECO:0007669"/>
    <property type="project" value="UniProtKB-ARBA"/>
</dbReference>
<dbReference type="Pfam" id="PF01547">
    <property type="entry name" value="SBP_bac_1"/>
    <property type="match status" value="1"/>
</dbReference>
<dbReference type="InterPro" id="IPR006059">
    <property type="entry name" value="SBP"/>
</dbReference>
<reference evidence="4 5" key="1">
    <citation type="submission" date="2020-01" db="EMBL/GenBank/DDBJ databases">
        <authorList>
            <person name="Lee S.D."/>
        </authorList>
    </citation>
    <scope>NUCLEOTIDE SEQUENCE [LARGE SCALE GENOMIC DNA]</scope>
    <source>
        <strain evidence="4 5">Lac-M11</strain>
    </source>
</reference>
<name>A0A6M2B772_9GAMM</name>
<evidence type="ECO:0000313" key="5">
    <source>
        <dbReference type="Proteomes" id="UP000476696"/>
    </source>
</evidence>
<organism evidence="4 5">
    <name type="scientific">Rahnella contaminans</name>
    <dbReference type="NCBI Taxonomy" id="2703882"/>
    <lineage>
        <taxon>Bacteria</taxon>
        <taxon>Pseudomonadati</taxon>
        <taxon>Pseudomonadota</taxon>
        <taxon>Gammaproteobacteria</taxon>
        <taxon>Enterobacterales</taxon>
        <taxon>Yersiniaceae</taxon>
        <taxon>Rahnella</taxon>
    </lineage>
</organism>
<keyword evidence="5" id="KW-1185">Reference proteome</keyword>
<dbReference type="Gene3D" id="3.40.190.10">
    <property type="entry name" value="Periplasmic binding protein-like II"/>
    <property type="match status" value="2"/>
</dbReference>
<dbReference type="PANTHER" id="PTHR43649:SF12">
    <property type="entry name" value="DIACETYLCHITOBIOSE BINDING PROTEIN DASA"/>
    <property type="match status" value="1"/>
</dbReference>
<accession>A0A6M2B772</accession>
<evidence type="ECO:0000313" key="4">
    <source>
        <dbReference type="EMBL" id="NGX88481.1"/>
    </source>
</evidence>
<dbReference type="AlphaFoldDB" id="A0A6M2B772"/>
<feature type="chain" id="PRO_5026657302" evidence="3">
    <location>
        <begin position="27"/>
        <end position="439"/>
    </location>
</feature>
<gene>
    <name evidence="4" type="ORF">GW579_15490</name>
</gene>
<keyword evidence="3" id="KW-0732">Signal</keyword>
<evidence type="ECO:0000256" key="1">
    <source>
        <dbReference type="ARBA" id="ARBA00004418"/>
    </source>
</evidence>
<comment type="similarity">
    <text evidence="2">Belongs to the bacterial solute-binding protein 1 family.</text>
</comment>
<dbReference type="SUPFAM" id="SSF53850">
    <property type="entry name" value="Periplasmic binding protein-like II"/>
    <property type="match status" value="1"/>
</dbReference>
<comment type="subcellular location">
    <subcellularLocation>
        <location evidence="1">Periplasm</location>
    </subcellularLocation>
</comment>
<dbReference type="CDD" id="cd13585">
    <property type="entry name" value="PBP2_TMBP_like"/>
    <property type="match status" value="1"/>
</dbReference>
<dbReference type="Proteomes" id="UP000476696">
    <property type="component" value="Unassembled WGS sequence"/>
</dbReference>
<dbReference type="PANTHER" id="PTHR43649">
    <property type="entry name" value="ARABINOSE-BINDING PROTEIN-RELATED"/>
    <property type="match status" value="1"/>
</dbReference>
<feature type="signal peptide" evidence="3">
    <location>
        <begin position="1"/>
        <end position="26"/>
    </location>
</feature>
<comment type="caution">
    <text evidence="4">The sequence shown here is derived from an EMBL/GenBank/DDBJ whole genome shotgun (WGS) entry which is preliminary data.</text>
</comment>
<dbReference type="GO" id="GO:0042597">
    <property type="term" value="C:periplasmic space"/>
    <property type="evidence" value="ECO:0007669"/>
    <property type="project" value="UniProtKB-SubCell"/>
</dbReference>
<protein>
    <submittedName>
        <fullName evidence="4">Sugar ABC transporter substrate-binding protein</fullName>
    </submittedName>
</protein>
<dbReference type="InterPro" id="IPR050490">
    <property type="entry name" value="Bact_solute-bd_prot1"/>
</dbReference>
<proteinExistence type="inferred from homology"/>
<dbReference type="EMBL" id="JAADJS010000003">
    <property type="protein sequence ID" value="NGX88481.1"/>
    <property type="molecule type" value="Genomic_DNA"/>
</dbReference>
<evidence type="ECO:0000256" key="2">
    <source>
        <dbReference type="ARBA" id="ARBA00008520"/>
    </source>
</evidence>